<dbReference type="SUPFAM" id="SSF52980">
    <property type="entry name" value="Restriction endonuclease-like"/>
    <property type="match status" value="1"/>
</dbReference>
<gene>
    <name evidence="2" type="primary">LOC101941713</name>
</gene>
<dbReference type="GeneID" id="101941713"/>
<accession>A0A8C3HPZ7</accession>
<dbReference type="OMA" id="DNPKWYE"/>
<protein>
    <submittedName>
        <fullName evidence="2">Uncharacterized protein</fullName>
    </submittedName>
</protein>
<dbReference type="Pfam" id="PF09588">
    <property type="entry name" value="YqaJ"/>
    <property type="match status" value="1"/>
</dbReference>
<feature type="region of interest" description="Disordered" evidence="1">
    <location>
        <begin position="1"/>
        <end position="151"/>
    </location>
</feature>
<dbReference type="InterPro" id="IPR011335">
    <property type="entry name" value="Restrct_endonuc-II-like"/>
</dbReference>
<dbReference type="KEGG" id="cpic:101941713"/>
<evidence type="ECO:0000256" key="1">
    <source>
        <dbReference type="SAM" id="MobiDB-lite"/>
    </source>
</evidence>
<reference evidence="2" key="1">
    <citation type="submission" date="2025-08" db="UniProtKB">
        <authorList>
            <consortium name="Ensembl"/>
        </authorList>
    </citation>
    <scope>IDENTIFICATION</scope>
</reference>
<proteinExistence type="predicted"/>
<dbReference type="AlphaFoldDB" id="A0A8C3HPZ7"/>
<organism evidence="2 3">
    <name type="scientific">Chrysemys picta bellii</name>
    <name type="common">Western painted turtle</name>
    <name type="synonym">Emys bellii</name>
    <dbReference type="NCBI Taxonomy" id="8478"/>
    <lineage>
        <taxon>Eukaryota</taxon>
        <taxon>Metazoa</taxon>
        <taxon>Chordata</taxon>
        <taxon>Craniata</taxon>
        <taxon>Vertebrata</taxon>
        <taxon>Euteleostomi</taxon>
        <taxon>Archelosauria</taxon>
        <taxon>Testudinata</taxon>
        <taxon>Testudines</taxon>
        <taxon>Cryptodira</taxon>
        <taxon>Durocryptodira</taxon>
        <taxon>Testudinoidea</taxon>
        <taxon>Emydidae</taxon>
        <taxon>Chrysemys</taxon>
    </lineage>
</organism>
<feature type="compositionally biased region" description="Low complexity" evidence="1">
    <location>
        <begin position="47"/>
        <end position="60"/>
    </location>
</feature>
<dbReference type="Gene3D" id="3.90.320.10">
    <property type="match status" value="1"/>
</dbReference>
<dbReference type="Proteomes" id="UP000694380">
    <property type="component" value="Unplaced"/>
</dbReference>
<dbReference type="InterPro" id="IPR051703">
    <property type="entry name" value="NF-kappa-B_Signaling_Reg"/>
</dbReference>
<name>A0A8C3HPZ7_CHRPI</name>
<dbReference type="Ensembl" id="ENSCPBT00000025541.1">
    <property type="protein sequence ID" value="ENSCPBP00000021682.1"/>
    <property type="gene ID" value="ENSCPBG00000015578.1"/>
</dbReference>
<dbReference type="RefSeq" id="XP_005284074.1">
    <property type="nucleotide sequence ID" value="XM_005284017.5"/>
</dbReference>
<feature type="compositionally biased region" description="Low complexity" evidence="1">
    <location>
        <begin position="70"/>
        <end position="86"/>
    </location>
</feature>
<dbReference type="OrthoDB" id="6155932at2759"/>
<reference evidence="2" key="2">
    <citation type="submission" date="2025-09" db="UniProtKB">
        <authorList>
            <consortium name="Ensembl"/>
        </authorList>
    </citation>
    <scope>IDENTIFICATION</scope>
</reference>
<evidence type="ECO:0000313" key="3">
    <source>
        <dbReference type="Proteomes" id="UP000694380"/>
    </source>
</evidence>
<dbReference type="InterPro" id="IPR019080">
    <property type="entry name" value="YqaJ_viral_recombinase"/>
</dbReference>
<dbReference type="InterPro" id="IPR011604">
    <property type="entry name" value="PDDEXK-like_dom_sf"/>
</dbReference>
<dbReference type="CDD" id="cd22343">
    <property type="entry name" value="PDDEXK_lambda_exonuclease-like"/>
    <property type="match status" value="1"/>
</dbReference>
<feature type="compositionally biased region" description="Polar residues" evidence="1">
    <location>
        <begin position="130"/>
        <end position="144"/>
    </location>
</feature>
<dbReference type="GO" id="GO:0006281">
    <property type="term" value="P:DNA repair"/>
    <property type="evidence" value="ECO:0007669"/>
    <property type="project" value="UniProtKB-ARBA"/>
</dbReference>
<dbReference type="PANTHER" id="PTHR46609:SF8">
    <property type="entry name" value="YQAJ VIRAL RECOMBINASE DOMAIN-CONTAINING PROTEIN"/>
    <property type="match status" value="1"/>
</dbReference>
<sequence length="391" mass="42707">MGRPRKNPDSTASPRQAATVPKVTPAAPRSSASSTQAKTTPTASRPTSAQAAGSSGTSRAQTDKPTSSTTARRAGQSSSQSRATAAHGSDQGDTKISYRVTAKNPTVTSGGKPCSTTPKVPAGADPCLGGSQSSRSRANTTDQGKASKFPSLLTREDVVKVERETRGQRDNPKWYEWRKNRITASVAPRIANSKFVNGRSSEVPQSYLKAVVSSGSKMQTPAMSWGTRNEKKAVQAYEELQSRRTGKPVKVEECGLFIHPEKEWLAASPDGIVREADTGKLLEVKCPYKHRDKTVKEACKDTAFCLEVDGESYSLKRNHPYYTQVQCQLATTGFDRADFVVHTNKDTVIASVDFDAGFWERTEPKLEKFYMEAVIPHLEEKRGNSVWVKEE</sequence>
<dbReference type="RefSeq" id="XP_005284073.1">
    <property type="nucleotide sequence ID" value="XM_005284016.5"/>
</dbReference>
<feature type="compositionally biased region" description="Low complexity" evidence="1">
    <location>
        <begin position="17"/>
        <end position="37"/>
    </location>
</feature>
<dbReference type="PANTHER" id="PTHR46609">
    <property type="entry name" value="EXONUCLEASE, PHAGE-TYPE/RECB, C-TERMINAL DOMAIN-CONTAINING PROTEIN"/>
    <property type="match status" value="1"/>
</dbReference>
<evidence type="ECO:0000313" key="2">
    <source>
        <dbReference type="Ensembl" id="ENSCPBP00000021682.1"/>
    </source>
</evidence>
<feature type="compositionally biased region" description="Polar residues" evidence="1">
    <location>
        <begin position="103"/>
        <end position="118"/>
    </location>
</feature>
<dbReference type="GeneTree" id="ENSGT00940000171017"/>
<keyword evidence="3" id="KW-1185">Reference proteome</keyword>